<sequence length="71" mass="8193">MFFVSQLASDYPPGTDLPPNMTHMDVFMALFMVCALEVVMLKIMMFGETQDQSENSEERSIADRFFDRGLY</sequence>
<organism evidence="3 5">
    <name type="scientific">Acanthoscelides obtectus</name>
    <name type="common">Bean weevil</name>
    <name type="synonym">Bruchus obtectus</name>
    <dbReference type="NCBI Taxonomy" id="200917"/>
    <lineage>
        <taxon>Eukaryota</taxon>
        <taxon>Metazoa</taxon>
        <taxon>Ecdysozoa</taxon>
        <taxon>Arthropoda</taxon>
        <taxon>Hexapoda</taxon>
        <taxon>Insecta</taxon>
        <taxon>Pterygota</taxon>
        <taxon>Neoptera</taxon>
        <taxon>Endopterygota</taxon>
        <taxon>Coleoptera</taxon>
        <taxon>Polyphaga</taxon>
        <taxon>Cucujiformia</taxon>
        <taxon>Chrysomeloidea</taxon>
        <taxon>Chrysomelidae</taxon>
        <taxon>Bruchinae</taxon>
        <taxon>Bruchini</taxon>
        <taxon>Acanthoscelides</taxon>
    </lineage>
</organism>
<keyword evidence="2" id="KW-0812">Transmembrane</keyword>
<evidence type="ECO:0000313" key="4">
    <source>
        <dbReference type="EMBL" id="CAH1995961.1"/>
    </source>
</evidence>
<name>A0A9P0KZV5_ACAOB</name>
<proteinExistence type="predicted"/>
<accession>A0A9P0KZV5</accession>
<dbReference type="OrthoDB" id="7222912at2759"/>
<feature type="region of interest" description="Disordered" evidence="1">
    <location>
        <begin position="50"/>
        <end position="71"/>
    </location>
</feature>
<evidence type="ECO:0000256" key="1">
    <source>
        <dbReference type="SAM" id="MobiDB-lite"/>
    </source>
</evidence>
<gene>
    <name evidence="3" type="ORF">ACAOBT_LOCUS16395</name>
    <name evidence="4" type="ORF">ACAOBT_LOCUS22949</name>
</gene>
<dbReference type="EMBL" id="CAKOFQ010007244">
    <property type="protein sequence ID" value="CAH1995961.1"/>
    <property type="molecule type" value="Genomic_DNA"/>
</dbReference>
<evidence type="ECO:0000256" key="2">
    <source>
        <dbReference type="SAM" id="Phobius"/>
    </source>
</evidence>
<dbReference type="Proteomes" id="UP001152888">
    <property type="component" value="Unassembled WGS sequence"/>
</dbReference>
<reference evidence="3" key="1">
    <citation type="submission" date="2022-03" db="EMBL/GenBank/DDBJ databases">
        <authorList>
            <person name="Sayadi A."/>
        </authorList>
    </citation>
    <scope>NUCLEOTIDE SEQUENCE</scope>
</reference>
<evidence type="ECO:0000313" key="3">
    <source>
        <dbReference type="EMBL" id="CAH1984915.1"/>
    </source>
</evidence>
<feature type="compositionally biased region" description="Basic and acidic residues" evidence="1">
    <location>
        <begin position="56"/>
        <end position="71"/>
    </location>
</feature>
<keyword evidence="2" id="KW-0472">Membrane</keyword>
<feature type="transmembrane region" description="Helical" evidence="2">
    <location>
        <begin position="26"/>
        <end position="45"/>
    </location>
</feature>
<evidence type="ECO:0000313" key="5">
    <source>
        <dbReference type="Proteomes" id="UP001152888"/>
    </source>
</evidence>
<dbReference type="EMBL" id="CAKOFQ010006968">
    <property type="protein sequence ID" value="CAH1984915.1"/>
    <property type="molecule type" value="Genomic_DNA"/>
</dbReference>
<keyword evidence="2" id="KW-1133">Transmembrane helix</keyword>
<dbReference type="AlphaFoldDB" id="A0A9P0KZV5"/>
<protein>
    <submittedName>
        <fullName evidence="3">Uncharacterized protein</fullName>
    </submittedName>
</protein>
<comment type="caution">
    <text evidence="3">The sequence shown here is derived from an EMBL/GenBank/DDBJ whole genome shotgun (WGS) entry which is preliminary data.</text>
</comment>
<keyword evidence="5" id="KW-1185">Reference proteome</keyword>